<proteinExistence type="predicted"/>
<dbReference type="EMBL" id="OOHR01000007">
    <property type="protein sequence ID" value="SPM44810.1"/>
    <property type="molecule type" value="Genomic_DNA"/>
</dbReference>
<sequence>MAKGIDPRVVKRQQQIEENEKRIKERERKANDITFKELCYKYIEEYSKIYTTNWKEYADRVHNLCTSIIRKKDK</sequence>
<dbReference type="AlphaFoldDB" id="A0A2R8F079"/>
<evidence type="ECO:0000313" key="1">
    <source>
        <dbReference type="EMBL" id="SPM44810.1"/>
    </source>
</evidence>
<protein>
    <submittedName>
        <fullName evidence="1">Integrase</fullName>
    </submittedName>
</protein>
<gene>
    <name evidence="1" type="ORF">FPW1038_01359</name>
</gene>
<name>A0A2R8F079_ORITS</name>
<dbReference type="Proteomes" id="UP000244889">
    <property type="component" value="Unassembled WGS sequence"/>
</dbReference>
<evidence type="ECO:0000313" key="2">
    <source>
        <dbReference type="Proteomes" id="UP000244889"/>
    </source>
</evidence>
<organism evidence="1 2">
    <name type="scientific">Orientia tsutsugamushi</name>
    <name type="common">Rickettsia tsutsugamushi</name>
    <dbReference type="NCBI Taxonomy" id="784"/>
    <lineage>
        <taxon>Bacteria</taxon>
        <taxon>Pseudomonadati</taxon>
        <taxon>Pseudomonadota</taxon>
        <taxon>Alphaproteobacteria</taxon>
        <taxon>Rickettsiales</taxon>
        <taxon>Rickettsiaceae</taxon>
        <taxon>Rickettsieae</taxon>
        <taxon>Orientia</taxon>
    </lineage>
</organism>
<dbReference type="RefSeq" id="WP_258230984.1">
    <property type="nucleotide sequence ID" value="NZ_OOHR01000007.1"/>
</dbReference>
<reference evidence="2" key="1">
    <citation type="submission" date="2018-03" db="EMBL/GenBank/DDBJ databases">
        <authorList>
            <person name="Batty M. E."/>
            <person name="Batty M E."/>
        </authorList>
    </citation>
    <scope>NUCLEOTIDE SEQUENCE [LARGE SCALE GENOMIC DNA]</scope>
</reference>
<accession>A0A2R8F079</accession>